<gene>
    <name evidence="1" type="ORF">E0H50_07760</name>
</gene>
<comment type="caution">
    <text evidence="1">The sequence shown here is derived from an EMBL/GenBank/DDBJ whole genome shotgun (WGS) entry which is preliminary data.</text>
</comment>
<keyword evidence="2" id="KW-1185">Reference proteome</keyword>
<dbReference type="OrthoDB" id="3212532at2"/>
<evidence type="ECO:0000313" key="2">
    <source>
        <dbReference type="Proteomes" id="UP000292695"/>
    </source>
</evidence>
<proteinExistence type="predicted"/>
<protein>
    <submittedName>
        <fullName evidence="1">Oxidoreductase</fullName>
    </submittedName>
</protein>
<dbReference type="EMBL" id="SJKA01000002">
    <property type="protein sequence ID" value="TCC39800.1"/>
    <property type="molecule type" value="Genomic_DNA"/>
</dbReference>
<dbReference type="Proteomes" id="UP000292695">
    <property type="component" value="Unassembled WGS sequence"/>
</dbReference>
<dbReference type="AlphaFoldDB" id="A0A4R0J2Z1"/>
<organism evidence="1 2">
    <name type="scientific">Kribbella sindirgiensis</name>
    <dbReference type="NCBI Taxonomy" id="1124744"/>
    <lineage>
        <taxon>Bacteria</taxon>
        <taxon>Bacillati</taxon>
        <taxon>Actinomycetota</taxon>
        <taxon>Actinomycetes</taxon>
        <taxon>Propionibacteriales</taxon>
        <taxon>Kribbellaceae</taxon>
        <taxon>Kribbella</taxon>
    </lineage>
</organism>
<accession>A0A4R0J2Z1</accession>
<evidence type="ECO:0000313" key="1">
    <source>
        <dbReference type="EMBL" id="TCC39800.1"/>
    </source>
</evidence>
<sequence length="45" mass="4955">MAAYEPVMQARATEAAKLSARTLEMISGQDAAEKVLRFFQPDPVD</sequence>
<dbReference type="RefSeq" id="WP_131285899.1">
    <property type="nucleotide sequence ID" value="NZ_SJKA01000002.1"/>
</dbReference>
<name>A0A4R0J2Z1_9ACTN</name>
<reference evidence="1 2" key="1">
    <citation type="submission" date="2019-02" db="EMBL/GenBank/DDBJ databases">
        <title>Kribbella capetownensis sp. nov. and Kribbella speibonae sp. nov., isolated from soil.</title>
        <authorList>
            <person name="Curtis S.M."/>
            <person name="Norton I."/>
            <person name="Everest G.J."/>
            <person name="Meyers P.R."/>
        </authorList>
    </citation>
    <scope>NUCLEOTIDE SEQUENCE [LARGE SCALE GENOMIC DNA]</scope>
    <source>
        <strain evidence="1 2">DSM 27082</strain>
    </source>
</reference>